<dbReference type="Proteomes" id="UP001158067">
    <property type="component" value="Unassembled WGS sequence"/>
</dbReference>
<organism evidence="2 3">
    <name type="scientific">Neorhodopirellula lusitana</name>
    <dbReference type="NCBI Taxonomy" id="445327"/>
    <lineage>
        <taxon>Bacteria</taxon>
        <taxon>Pseudomonadati</taxon>
        <taxon>Planctomycetota</taxon>
        <taxon>Planctomycetia</taxon>
        <taxon>Pirellulales</taxon>
        <taxon>Pirellulaceae</taxon>
        <taxon>Neorhodopirellula</taxon>
    </lineage>
</organism>
<dbReference type="EMBL" id="FXUG01000006">
    <property type="protein sequence ID" value="SMP59249.1"/>
    <property type="molecule type" value="Genomic_DNA"/>
</dbReference>
<name>A0ABY1Q4C8_9BACT</name>
<accession>A0ABY1Q4C8</accession>
<dbReference type="RefSeq" id="WP_283432938.1">
    <property type="nucleotide sequence ID" value="NZ_CAWLDM010000001.1"/>
</dbReference>
<feature type="region of interest" description="Disordered" evidence="1">
    <location>
        <begin position="92"/>
        <end position="116"/>
    </location>
</feature>
<sequence length="116" mass="13078">MNDINPQIDNQLDRLAEICYQMLKGEQAVDLDQSEALLKALVTNGYSRAKGHSLQVDLESRVKDKWPEPTMHRGGELSSLTDDLQKRFEKFATWESRQPEEESKAKAANISSATNA</sequence>
<keyword evidence="3" id="KW-1185">Reference proteome</keyword>
<evidence type="ECO:0000313" key="3">
    <source>
        <dbReference type="Proteomes" id="UP001158067"/>
    </source>
</evidence>
<reference evidence="2 3" key="1">
    <citation type="submission" date="2017-05" db="EMBL/GenBank/DDBJ databases">
        <authorList>
            <person name="Varghese N."/>
            <person name="Submissions S."/>
        </authorList>
    </citation>
    <scope>NUCLEOTIDE SEQUENCE [LARGE SCALE GENOMIC DNA]</scope>
    <source>
        <strain evidence="2 3">DSM 25457</strain>
    </source>
</reference>
<evidence type="ECO:0000256" key="1">
    <source>
        <dbReference type="SAM" id="MobiDB-lite"/>
    </source>
</evidence>
<proteinExistence type="predicted"/>
<gene>
    <name evidence="2" type="ORF">SAMN06265222_106192</name>
</gene>
<evidence type="ECO:0000313" key="2">
    <source>
        <dbReference type="EMBL" id="SMP59249.1"/>
    </source>
</evidence>
<comment type="caution">
    <text evidence="2">The sequence shown here is derived from an EMBL/GenBank/DDBJ whole genome shotgun (WGS) entry which is preliminary data.</text>
</comment>
<feature type="compositionally biased region" description="Basic and acidic residues" evidence="1">
    <location>
        <begin position="92"/>
        <end position="105"/>
    </location>
</feature>
<protein>
    <submittedName>
        <fullName evidence="2">Uncharacterized protein</fullName>
    </submittedName>
</protein>